<evidence type="ECO:0000259" key="1">
    <source>
        <dbReference type="Pfam" id="PF26640"/>
    </source>
</evidence>
<dbReference type="PANTHER" id="PTHR10622">
    <property type="entry name" value="HET DOMAIN-CONTAINING PROTEIN"/>
    <property type="match status" value="1"/>
</dbReference>
<dbReference type="AlphaFoldDB" id="A0A8H6N835"/>
<dbReference type="PANTHER" id="PTHR10622:SF10">
    <property type="entry name" value="HET DOMAIN-CONTAINING PROTEIN"/>
    <property type="match status" value="1"/>
</dbReference>
<evidence type="ECO:0000313" key="3">
    <source>
        <dbReference type="Proteomes" id="UP000639643"/>
    </source>
</evidence>
<sequence>MTIVHSGNRKDLAFMKLQEEILKVSTDQTLFAWDYNESHKIQVDVAQTGISILAPDPSYFRDCDNVVETDDAEPSVQEFTMTNVGLTMTSGLVSTNDSAIVYAALNCTHEGDINTRICVPLTSMRRSRGRLADARPKPELTRNPFYLPSLLSIETRRIPKQFVKICILRMSPTHWDQLGGWRRDDPHKTNVVIQLFPSDGALEGWTVDRYFVSPQDILKFYSPFINTGGRHEHTSMGCFLEFRSQTWQEHNKRRILAITWSEDFSRTHACFRTLMGAGDIDGKNLIELAWH</sequence>
<name>A0A8H6N835_9PEZI</name>
<dbReference type="Pfam" id="PF26640">
    <property type="entry name" value="DUF8212"/>
    <property type="match status" value="1"/>
</dbReference>
<comment type="caution">
    <text evidence="2">The sequence shown here is derived from an EMBL/GenBank/DDBJ whole genome shotgun (WGS) entry which is preliminary data.</text>
</comment>
<protein>
    <submittedName>
        <fullName evidence="2">HET domain-containing protein</fullName>
    </submittedName>
</protein>
<dbReference type="OrthoDB" id="3562304at2759"/>
<evidence type="ECO:0000313" key="2">
    <source>
        <dbReference type="EMBL" id="KAF6822920.1"/>
    </source>
</evidence>
<gene>
    <name evidence="2" type="ORF">CMUS01_10892</name>
</gene>
<dbReference type="EMBL" id="WIGM01000523">
    <property type="protein sequence ID" value="KAF6822920.1"/>
    <property type="molecule type" value="Genomic_DNA"/>
</dbReference>
<accession>A0A8H6N835</accession>
<proteinExistence type="predicted"/>
<dbReference type="InterPro" id="IPR058525">
    <property type="entry name" value="DUF8212"/>
</dbReference>
<keyword evidence="3" id="KW-1185">Reference proteome</keyword>
<feature type="domain" description="DUF8212" evidence="1">
    <location>
        <begin position="13"/>
        <end position="79"/>
    </location>
</feature>
<dbReference type="Proteomes" id="UP000639643">
    <property type="component" value="Unassembled WGS sequence"/>
</dbReference>
<reference evidence="2" key="1">
    <citation type="journal article" date="2020" name="Phytopathology">
        <title>Genome Sequence Resources of Colletotrichum truncatum, C. plurivorum, C. musicola, and C. sojae: Four Species Pathogenic to Soybean (Glycine max).</title>
        <authorList>
            <person name="Rogerio F."/>
            <person name="Boufleur T.R."/>
            <person name="Ciampi-Guillardi M."/>
            <person name="Sukno S.A."/>
            <person name="Thon M.R."/>
            <person name="Massola Junior N.S."/>
            <person name="Baroncelli R."/>
        </authorList>
    </citation>
    <scope>NUCLEOTIDE SEQUENCE</scope>
    <source>
        <strain evidence="2">LFN0074</strain>
    </source>
</reference>
<organism evidence="2 3">
    <name type="scientific">Colletotrichum musicola</name>
    <dbReference type="NCBI Taxonomy" id="2175873"/>
    <lineage>
        <taxon>Eukaryota</taxon>
        <taxon>Fungi</taxon>
        <taxon>Dikarya</taxon>
        <taxon>Ascomycota</taxon>
        <taxon>Pezizomycotina</taxon>
        <taxon>Sordariomycetes</taxon>
        <taxon>Hypocreomycetidae</taxon>
        <taxon>Glomerellales</taxon>
        <taxon>Glomerellaceae</taxon>
        <taxon>Colletotrichum</taxon>
        <taxon>Colletotrichum orchidearum species complex</taxon>
    </lineage>
</organism>